<keyword evidence="3" id="KW-1185">Reference proteome</keyword>
<evidence type="ECO:0000313" key="3">
    <source>
        <dbReference type="Proteomes" id="UP001349994"/>
    </source>
</evidence>
<organism evidence="2 3">
    <name type="scientific">Adlercreutzia wanghongyangiae</name>
    <dbReference type="NCBI Taxonomy" id="3111451"/>
    <lineage>
        <taxon>Bacteria</taxon>
        <taxon>Bacillati</taxon>
        <taxon>Actinomycetota</taxon>
        <taxon>Coriobacteriia</taxon>
        <taxon>Eggerthellales</taxon>
        <taxon>Eggerthellaceae</taxon>
        <taxon>Adlercreutzia</taxon>
    </lineage>
</organism>
<dbReference type="InterPro" id="IPR036411">
    <property type="entry name" value="TorD-like_sf"/>
</dbReference>
<dbReference type="Pfam" id="PF02613">
    <property type="entry name" value="Nitrate_red_del"/>
    <property type="match status" value="1"/>
</dbReference>
<sequence length="232" mass="26268">MFDQEYEMREAARTYLYLLFQRLFRREPDQRLIAVLCGPVTEDSLALCLGGDSEALRDFQPVLESLRARMESEPDEVVDALRDEYTRLLLGPHALPAPPWESVYVMKDRTLFQACTLEVRKVYASYGLLSSGHPHVADDHLALELDFMHMLCERMTEAGQKGNREGFAAYCDEQRRFLDGHLLRWTGSFARDIGKVGGALLYPQAAQVLGAFLQSDRALLDDESFAAEQVSA</sequence>
<dbReference type="InterPro" id="IPR020945">
    <property type="entry name" value="DMSO/NO3_reduct_chaperone"/>
</dbReference>
<dbReference type="PANTHER" id="PTHR34227:SF1">
    <property type="entry name" value="DIMETHYL SULFOXIDE REDUCTASE CHAPERONE-RELATED"/>
    <property type="match status" value="1"/>
</dbReference>
<protein>
    <submittedName>
        <fullName evidence="2">Molecular chaperone TorD family protein</fullName>
    </submittedName>
</protein>
<reference evidence="2 3" key="1">
    <citation type="submission" date="2024-01" db="EMBL/GenBank/DDBJ databases">
        <title>novel species in genus Adlercreutzia.</title>
        <authorList>
            <person name="Liu X."/>
        </authorList>
    </citation>
    <scope>NUCLEOTIDE SEQUENCE [LARGE SCALE GENOMIC DNA]</scope>
    <source>
        <strain evidence="2 3">R7</strain>
    </source>
</reference>
<accession>A0ABU6IJW3</accession>
<keyword evidence="1" id="KW-0143">Chaperone</keyword>
<dbReference type="InterPro" id="IPR050289">
    <property type="entry name" value="TorD/DmsD_chaperones"/>
</dbReference>
<dbReference type="EMBL" id="JAYMFF010000020">
    <property type="protein sequence ID" value="MEC4176760.1"/>
    <property type="molecule type" value="Genomic_DNA"/>
</dbReference>
<comment type="caution">
    <text evidence="2">The sequence shown here is derived from an EMBL/GenBank/DDBJ whole genome shotgun (WGS) entry which is preliminary data.</text>
</comment>
<dbReference type="PANTHER" id="PTHR34227">
    <property type="entry name" value="CHAPERONE PROTEIN YCDY"/>
    <property type="match status" value="1"/>
</dbReference>
<dbReference type="RefSeq" id="WP_338211256.1">
    <property type="nucleotide sequence ID" value="NZ_JAYMFF010000020.1"/>
</dbReference>
<dbReference type="SUPFAM" id="SSF89155">
    <property type="entry name" value="TorD-like"/>
    <property type="match status" value="1"/>
</dbReference>
<evidence type="ECO:0000256" key="1">
    <source>
        <dbReference type="ARBA" id="ARBA00023186"/>
    </source>
</evidence>
<gene>
    <name evidence="2" type="ORF">VIN30_09915</name>
</gene>
<dbReference type="Gene3D" id="1.10.3480.10">
    <property type="entry name" value="TorD-like"/>
    <property type="match status" value="1"/>
</dbReference>
<evidence type="ECO:0000313" key="2">
    <source>
        <dbReference type="EMBL" id="MEC4176760.1"/>
    </source>
</evidence>
<dbReference type="Proteomes" id="UP001349994">
    <property type="component" value="Unassembled WGS sequence"/>
</dbReference>
<proteinExistence type="predicted"/>
<name>A0ABU6IJW3_9ACTN</name>